<dbReference type="PANTHER" id="PTHR12835:SF5">
    <property type="entry name" value="BIOTIN--PROTEIN LIGASE"/>
    <property type="match status" value="1"/>
</dbReference>
<dbReference type="NCBIfam" id="TIGR00121">
    <property type="entry name" value="birA_ligase"/>
    <property type="match status" value="1"/>
</dbReference>
<keyword evidence="2" id="KW-0547">Nucleotide-binding</keyword>
<dbReference type="InterPro" id="IPR004408">
    <property type="entry name" value="Biotin_CoA_COase_ligase"/>
</dbReference>
<reference evidence="8" key="2">
    <citation type="submission" date="2022-10" db="EMBL/GenBank/DDBJ databases">
        <authorList>
            <person name="Trinh H.N."/>
        </authorList>
    </citation>
    <scope>NUCLEOTIDE SEQUENCE</scope>
    <source>
        <strain evidence="8">RN2-1</strain>
    </source>
</reference>
<proteinExistence type="predicted"/>
<evidence type="ECO:0000313" key="9">
    <source>
        <dbReference type="Proteomes" id="UP001165679"/>
    </source>
</evidence>
<evidence type="ECO:0000313" key="8">
    <source>
        <dbReference type="EMBL" id="MCW3475209.1"/>
    </source>
</evidence>
<dbReference type="Gene3D" id="2.30.30.100">
    <property type="match status" value="1"/>
</dbReference>
<dbReference type="PROSITE" id="PS51733">
    <property type="entry name" value="BPL_LPL_CATALYTIC"/>
    <property type="match status" value="1"/>
</dbReference>
<organism evidence="8 9">
    <name type="scientific">Limobrevibacterium gyesilva</name>
    <dbReference type="NCBI Taxonomy" id="2991712"/>
    <lineage>
        <taxon>Bacteria</taxon>
        <taxon>Pseudomonadati</taxon>
        <taxon>Pseudomonadota</taxon>
        <taxon>Alphaproteobacteria</taxon>
        <taxon>Acetobacterales</taxon>
        <taxon>Acetobacteraceae</taxon>
        <taxon>Limobrevibacterium</taxon>
    </lineage>
</organism>
<keyword evidence="3" id="KW-0067">ATP-binding</keyword>
<dbReference type="InterPro" id="IPR004143">
    <property type="entry name" value="BPL_LPL_catalytic"/>
</dbReference>
<gene>
    <name evidence="8" type="ORF">OL599_11570</name>
</gene>
<reference evidence="8" key="1">
    <citation type="submission" date="2022-09" db="EMBL/GenBank/DDBJ databases">
        <title>Rhodovastum sp. nov. RN2-1 isolated from soil in Seongnam, South Korea.</title>
        <authorList>
            <person name="Le N.T."/>
        </authorList>
    </citation>
    <scope>NUCLEOTIDE SEQUENCE</scope>
    <source>
        <strain evidence="8">RN2-1</strain>
    </source>
</reference>
<dbReference type="EC" id="6.3.4.15" evidence="5"/>
<keyword evidence="1 8" id="KW-0436">Ligase</keyword>
<dbReference type="AlphaFoldDB" id="A0AA41YKU3"/>
<dbReference type="CDD" id="cd16442">
    <property type="entry name" value="BPL"/>
    <property type="match status" value="1"/>
</dbReference>
<dbReference type="InterPro" id="IPR008988">
    <property type="entry name" value="Transcriptional_repressor_C"/>
</dbReference>
<name>A0AA41YKU3_9PROT</name>
<evidence type="ECO:0000256" key="5">
    <source>
        <dbReference type="ARBA" id="ARBA00024227"/>
    </source>
</evidence>
<dbReference type="InterPro" id="IPR045864">
    <property type="entry name" value="aa-tRNA-synth_II/BPL/LPL"/>
</dbReference>
<comment type="caution">
    <text evidence="8">The sequence shown here is derived from an EMBL/GenBank/DDBJ whole genome shotgun (WGS) entry which is preliminary data.</text>
</comment>
<dbReference type="EMBL" id="JAPDNT010000007">
    <property type="protein sequence ID" value="MCW3475209.1"/>
    <property type="molecule type" value="Genomic_DNA"/>
</dbReference>
<keyword evidence="9" id="KW-1185">Reference proteome</keyword>
<dbReference type="GO" id="GO:0005737">
    <property type="term" value="C:cytoplasm"/>
    <property type="evidence" value="ECO:0007669"/>
    <property type="project" value="TreeGrafter"/>
</dbReference>
<dbReference type="Pfam" id="PF03099">
    <property type="entry name" value="BPL_LplA_LipB"/>
    <property type="match status" value="1"/>
</dbReference>
<protein>
    <recommendedName>
        <fullName evidence="5">biotin--[biotin carboxyl-carrier protein] ligase</fullName>
        <ecNumber evidence="5">6.3.4.15</ecNumber>
    </recommendedName>
</protein>
<evidence type="ECO:0000259" key="7">
    <source>
        <dbReference type="PROSITE" id="PS51733"/>
    </source>
</evidence>
<dbReference type="Pfam" id="PF02237">
    <property type="entry name" value="BPL_C"/>
    <property type="match status" value="1"/>
</dbReference>
<dbReference type="Proteomes" id="UP001165679">
    <property type="component" value="Unassembled WGS sequence"/>
</dbReference>
<sequence length="248" mass="26058">MDATGAWRLQVHDVLPSTSDLCRTLAEAGEPDGLAVLAHRQERGRGSHGRNWDSPAGNMYLSVLLRPPGRVREGGLWSLLAGLALAETVAPWLPDPAALTLKWPNDVLLGGRKLAGILLDSSADPQGALAWLVIGIGLNLAAAPQVPGRAVACIADVASAPRPEDAARALLARLDHWRRVHRQAGFAPVRAAWLARSLPVGAAMALRLGERDIGGSFAGLAEDGSLLLQTGGHVHAFAAGEVRLQLGR</sequence>
<dbReference type="GO" id="GO:0005524">
    <property type="term" value="F:ATP binding"/>
    <property type="evidence" value="ECO:0007669"/>
    <property type="project" value="UniProtKB-KW"/>
</dbReference>
<evidence type="ECO:0000256" key="4">
    <source>
        <dbReference type="ARBA" id="ARBA00023267"/>
    </source>
</evidence>
<evidence type="ECO:0000256" key="2">
    <source>
        <dbReference type="ARBA" id="ARBA00022741"/>
    </source>
</evidence>
<evidence type="ECO:0000256" key="3">
    <source>
        <dbReference type="ARBA" id="ARBA00022840"/>
    </source>
</evidence>
<keyword evidence="4" id="KW-0092">Biotin</keyword>
<accession>A0AA41YKU3</accession>
<comment type="catalytic activity">
    <reaction evidence="6">
        <text>biotin + L-lysyl-[protein] + ATP = N(6)-biotinyl-L-lysyl-[protein] + AMP + diphosphate + H(+)</text>
        <dbReference type="Rhea" id="RHEA:11756"/>
        <dbReference type="Rhea" id="RHEA-COMP:9752"/>
        <dbReference type="Rhea" id="RHEA-COMP:10505"/>
        <dbReference type="ChEBI" id="CHEBI:15378"/>
        <dbReference type="ChEBI" id="CHEBI:29969"/>
        <dbReference type="ChEBI" id="CHEBI:30616"/>
        <dbReference type="ChEBI" id="CHEBI:33019"/>
        <dbReference type="ChEBI" id="CHEBI:57586"/>
        <dbReference type="ChEBI" id="CHEBI:83144"/>
        <dbReference type="ChEBI" id="CHEBI:456215"/>
        <dbReference type="EC" id="6.3.4.15"/>
    </reaction>
</comment>
<evidence type="ECO:0000256" key="1">
    <source>
        <dbReference type="ARBA" id="ARBA00022598"/>
    </source>
</evidence>
<dbReference type="GO" id="GO:0004077">
    <property type="term" value="F:biotin--[biotin carboxyl-carrier protein] ligase activity"/>
    <property type="evidence" value="ECO:0007669"/>
    <property type="project" value="UniProtKB-EC"/>
</dbReference>
<evidence type="ECO:0000256" key="6">
    <source>
        <dbReference type="ARBA" id="ARBA00047846"/>
    </source>
</evidence>
<dbReference type="PANTHER" id="PTHR12835">
    <property type="entry name" value="BIOTIN PROTEIN LIGASE"/>
    <property type="match status" value="1"/>
</dbReference>
<dbReference type="SUPFAM" id="SSF50037">
    <property type="entry name" value="C-terminal domain of transcriptional repressors"/>
    <property type="match status" value="1"/>
</dbReference>
<dbReference type="SUPFAM" id="SSF55681">
    <property type="entry name" value="Class II aaRS and biotin synthetases"/>
    <property type="match status" value="1"/>
</dbReference>
<dbReference type="Gene3D" id="3.30.930.10">
    <property type="entry name" value="Bira Bifunctional Protein, Domain 2"/>
    <property type="match status" value="1"/>
</dbReference>
<feature type="domain" description="BPL/LPL catalytic" evidence="7">
    <location>
        <begin position="1"/>
        <end position="182"/>
    </location>
</feature>
<dbReference type="InterPro" id="IPR003142">
    <property type="entry name" value="BPL_C"/>
</dbReference>